<reference evidence="3" key="1">
    <citation type="submission" date="2020-06" db="EMBL/GenBank/DDBJ databases">
        <title>WGS assembly of Ceratodon purpureus strain R40.</title>
        <authorList>
            <person name="Carey S.B."/>
            <person name="Jenkins J."/>
            <person name="Shu S."/>
            <person name="Lovell J.T."/>
            <person name="Sreedasyam A."/>
            <person name="Maumus F."/>
            <person name="Tiley G.P."/>
            <person name="Fernandez-Pozo N."/>
            <person name="Barry K."/>
            <person name="Chen C."/>
            <person name="Wang M."/>
            <person name="Lipzen A."/>
            <person name="Daum C."/>
            <person name="Saski C.A."/>
            <person name="Payton A.C."/>
            <person name="Mcbreen J.C."/>
            <person name="Conrad R.E."/>
            <person name="Kollar L.M."/>
            <person name="Olsson S."/>
            <person name="Huttunen S."/>
            <person name="Landis J.B."/>
            <person name="Wickett N.J."/>
            <person name="Johnson M.G."/>
            <person name="Rensing S.A."/>
            <person name="Grimwood J."/>
            <person name="Schmutz J."/>
            <person name="Mcdaniel S.F."/>
        </authorList>
    </citation>
    <scope>NUCLEOTIDE SEQUENCE</scope>
    <source>
        <strain evidence="3">R40</strain>
    </source>
</reference>
<evidence type="ECO:0000313" key="3">
    <source>
        <dbReference type="EMBL" id="KAG0571620.1"/>
    </source>
</evidence>
<dbReference type="Proteomes" id="UP000822688">
    <property type="component" value="Chromosome V"/>
</dbReference>
<comment type="caution">
    <text evidence="3">The sequence shown here is derived from an EMBL/GenBank/DDBJ whole genome shotgun (WGS) entry which is preliminary data.</text>
</comment>
<protein>
    <submittedName>
        <fullName evidence="3">Uncharacterized protein</fullName>
    </submittedName>
</protein>
<proteinExistence type="predicted"/>
<evidence type="ECO:0000313" key="4">
    <source>
        <dbReference type="Proteomes" id="UP000822688"/>
    </source>
</evidence>
<gene>
    <name evidence="3" type="ORF">KC19_VG027800</name>
</gene>
<dbReference type="AlphaFoldDB" id="A0A8T0HLB4"/>
<keyword evidence="4" id="KW-1185">Reference proteome</keyword>
<feature type="compositionally biased region" description="Basic and acidic residues" evidence="1">
    <location>
        <begin position="137"/>
        <end position="150"/>
    </location>
</feature>
<keyword evidence="2" id="KW-0812">Transmembrane</keyword>
<name>A0A8T0HLB4_CERPU</name>
<keyword evidence="2" id="KW-1133">Transmembrane helix</keyword>
<sequence length="176" mass="20150">MPCGEAEAAQTQDTHYHTIATTHHKEHYKLLHIVLAISFLSILCITICIAYSKRCNSLTYLRVSRAGVPYYLPSRFGISGFGFHTKVSTHLHTNTKRNRGKHRREDTRVLAQDLTQKSFNTTFQAKPRPTAEATSSTEERQDNLELEHRYGAQPRFLLPQVQQQPRICRSNKTTPS</sequence>
<feature type="transmembrane region" description="Helical" evidence="2">
    <location>
        <begin position="30"/>
        <end position="52"/>
    </location>
</feature>
<accession>A0A8T0HLB4</accession>
<organism evidence="3 4">
    <name type="scientific">Ceratodon purpureus</name>
    <name type="common">Fire moss</name>
    <name type="synonym">Dicranum purpureum</name>
    <dbReference type="NCBI Taxonomy" id="3225"/>
    <lineage>
        <taxon>Eukaryota</taxon>
        <taxon>Viridiplantae</taxon>
        <taxon>Streptophyta</taxon>
        <taxon>Embryophyta</taxon>
        <taxon>Bryophyta</taxon>
        <taxon>Bryophytina</taxon>
        <taxon>Bryopsida</taxon>
        <taxon>Dicranidae</taxon>
        <taxon>Pseudoditrichales</taxon>
        <taxon>Ditrichaceae</taxon>
        <taxon>Ceratodon</taxon>
    </lineage>
</organism>
<dbReference type="EMBL" id="CM026426">
    <property type="protein sequence ID" value="KAG0571620.1"/>
    <property type="molecule type" value="Genomic_DNA"/>
</dbReference>
<feature type="compositionally biased region" description="Polar residues" evidence="1">
    <location>
        <begin position="160"/>
        <end position="176"/>
    </location>
</feature>
<feature type="region of interest" description="Disordered" evidence="1">
    <location>
        <begin position="121"/>
        <end position="176"/>
    </location>
</feature>
<evidence type="ECO:0000256" key="1">
    <source>
        <dbReference type="SAM" id="MobiDB-lite"/>
    </source>
</evidence>
<evidence type="ECO:0000256" key="2">
    <source>
        <dbReference type="SAM" id="Phobius"/>
    </source>
</evidence>
<keyword evidence="2" id="KW-0472">Membrane</keyword>